<gene>
    <name evidence="1" type="ORF">RED65_12807</name>
</gene>
<reference evidence="1 2" key="1">
    <citation type="submission" date="2006-03" db="EMBL/GenBank/DDBJ databases">
        <authorList>
            <person name="Pinhassi J."/>
            <person name="Pedros-Alio C."/>
            <person name="Ferriera S."/>
            <person name="Johnson J."/>
            <person name="Kravitz S."/>
            <person name="Halpern A."/>
            <person name="Remington K."/>
            <person name="Beeson K."/>
            <person name="Tran B."/>
            <person name="Rogers Y.-H."/>
            <person name="Friedman R."/>
            <person name="Venter J.C."/>
        </authorList>
    </citation>
    <scope>NUCLEOTIDE SEQUENCE [LARGE SCALE GENOMIC DNA]</scope>
    <source>
        <strain evidence="1 2">RED65</strain>
    </source>
</reference>
<dbReference type="Pfam" id="PF06992">
    <property type="entry name" value="Phage_lambda_P"/>
    <property type="match status" value="1"/>
</dbReference>
<dbReference type="HOGENOM" id="CLU_079822_2_1_6"/>
<protein>
    <recommendedName>
        <fullName evidence="3">Replicative helicase inhibitor G39P N-terminal domain-containing protein</fullName>
    </recommendedName>
</protein>
<dbReference type="AlphaFoldDB" id="Q1MZF9"/>
<accession>Q1MZF9</accession>
<dbReference type="InterPro" id="IPR009731">
    <property type="entry name" value="P-like"/>
</dbReference>
<comment type="caution">
    <text evidence="1">The sequence shown here is derived from an EMBL/GenBank/DDBJ whole genome shotgun (WGS) entry which is preliminary data.</text>
</comment>
<proteinExistence type="predicted"/>
<name>Q1MZF9_9GAMM</name>
<organism evidence="1 2">
    <name type="scientific">Bermanella marisrubri</name>
    <dbReference type="NCBI Taxonomy" id="207949"/>
    <lineage>
        <taxon>Bacteria</taxon>
        <taxon>Pseudomonadati</taxon>
        <taxon>Pseudomonadota</taxon>
        <taxon>Gammaproteobacteria</taxon>
        <taxon>Oceanospirillales</taxon>
        <taxon>Oceanospirillaceae</taxon>
        <taxon>Bermanella</taxon>
    </lineage>
</organism>
<evidence type="ECO:0000313" key="1">
    <source>
        <dbReference type="EMBL" id="EAT11307.1"/>
    </source>
</evidence>
<dbReference type="GO" id="GO:0006270">
    <property type="term" value="P:DNA replication initiation"/>
    <property type="evidence" value="ECO:0007669"/>
    <property type="project" value="InterPro"/>
</dbReference>
<evidence type="ECO:0008006" key="3">
    <source>
        <dbReference type="Google" id="ProtNLM"/>
    </source>
</evidence>
<dbReference type="EMBL" id="AAQH01000019">
    <property type="protein sequence ID" value="EAT11307.1"/>
    <property type="molecule type" value="Genomic_DNA"/>
</dbReference>
<sequence length="173" mass="19950">MRINYGNQFNAAYPNVESSTAAMRLWLTNLKDFSADLIQKVAEEVIRNERYLPNLATFRQYCENAYSLFGLPDSHRAYIEACRAPQPKANFNWTHPAIYYAGKATDWFFLSSEPEDKVFPIFKHNYQMLCERVIKGETLDDPIPKALPQETTTPLSGEANLQHLKALRDELEL</sequence>
<dbReference type="Proteomes" id="UP000004263">
    <property type="component" value="Unassembled WGS sequence"/>
</dbReference>
<keyword evidence="2" id="KW-1185">Reference proteome</keyword>
<dbReference type="STRING" id="207949.RED65_12807"/>
<evidence type="ECO:0000313" key="2">
    <source>
        <dbReference type="Proteomes" id="UP000004263"/>
    </source>
</evidence>